<evidence type="ECO:0000313" key="4">
    <source>
        <dbReference type="EMBL" id="CAD9289797.1"/>
    </source>
</evidence>
<dbReference type="EMBL" id="HBGK01031281">
    <property type="protein sequence ID" value="CAD9289797.1"/>
    <property type="molecule type" value="Transcribed_RNA"/>
</dbReference>
<evidence type="ECO:0008006" key="5">
    <source>
        <dbReference type="Google" id="ProtNLM"/>
    </source>
</evidence>
<proteinExistence type="predicted"/>
<dbReference type="PANTHER" id="PTHR46260">
    <property type="entry name" value="RING-TYPE DOMAIN-CONTAINING PROTEIN"/>
    <property type="match status" value="1"/>
</dbReference>
<dbReference type="SUPFAM" id="SSF117281">
    <property type="entry name" value="Kelch motif"/>
    <property type="match status" value="1"/>
</dbReference>
<evidence type="ECO:0000256" key="1">
    <source>
        <dbReference type="ARBA" id="ARBA00022441"/>
    </source>
</evidence>
<dbReference type="InterPro" id="IPR051746">
    <property type="entry name" value="Kelch_domain_containing_8"/>
</dbReference>
<evidence type="ECO:0000256" key="2">
    <source>
        <dbReference type="ARBA" id="ARBA00022737"/>
    </source>
</evidence>
<accession>A0A7S1V6R3</accession>
<name>A0A7S1V6R3_9STRA</name>
<organism evidence="4">
    <name type="scientific">Grammatophora oceanica</name>
    <dbReference type="NCBI Taxonomy" id="210454"/>
    <lineage>
        <taxon>Eukaryota</taxon>
        <taxon>Sar</taxon>
        <taxon>Stramenopiles</taxon>
        <taxon>Ochrophyta</taxon>
        <taxon>Bacillariophyta</taxon>
        <taxon>Fragilariophyceae</taxon>
        <taxon>Fragilariophycidae</taxon>
        <taxon>Rhabdonematales</taxon>
        <taxon>Grammatophoraceae</taxon>
        <taxon>Grammatophora</taxon>
    </lineage>
</organism>
<gene>
    <name evidence="4" type="ORF">GOCE00092_LOCUS16334</name>
</gene>
<dbReference type="InterPro" id="IPR015915">
    <property type="entry name" value="Kelch-typ_b-propeller"/>
</dbReference>
<evidence type="ECO:0000256" key="3">
    <source>
        <dbReference type="SAM" id="SignalP"/>
    </source>
</evidence>
<sequence>MKTRQRLSMMLTNLLSATALVLLAVVGANAQPIGSWSLYDDGEDNYIARHECSFVQAGDKFYFFGGRENATVIDVFDIPSNSWNPNGIAYLPEAAHEYNHFQAVEHEGLLWIIFGFEDNANPFETDATNIAVFDPANEVWMEGPTLPVARVRGGGGTVVHNGVFYSVGGNNNGHRGGYQPWLDHWNPRTNSFVSLADAPIGRDHFHAVLCAGKLWAAGGRQSGHPDLGAFRATIPQVDYYDFDTKGWSTLPESQDLASPRAGTTTVCYEDRWLVVIGGEGNNRLKAWNSTEALDVVAALNGESVVWESMGLLNYARHGTQAILSGDSIFVAGGSPKQGGGNIHLMERWGGGDPVGTAMAAGELLEHRVKVDKAVVKNTPADPNVQGVYVTDIQFTGDYILGNYKGGRPFRLPMLIPNGKFVPIPVIWLGGTTGTSGKIQVIHSGGKVLEMDLLDVTGVQAAFVDAGENDSVPDVTLSGTTVSGTVTGQSAPYDTYREGTTTSHGFTYVFRGLPAKQYYTLKLSWHPLDGCVAGSVRQQNVFVQGRCYDKYIDVYEQGCSTTITKVYGAYANNSGNLSVMIKGYGGAKPYISAIELVEVTTVR</sequence>
<dbReference type="PANTHER" id="PTHR46260:SF3">
    <property type="entry name" value="RING-TYPE DOMAIN-CONTAINING PROTEIN"/>
    <property type="match status" value="1"/>
</dbReference>
<protein>
    <recommendedName>
        <fullName evidence="5">Malectin domain-containing protein</fullName>
    </recommendedName>
</protein>
<keyword evidence="3" id="KW-0732">Signal</keyword>
<keyword evidence="1" id="KW-0880">Kelch repeat</keyword>
<reference evidence="4" key="1">
    <citation type="submission" date="2021-01" db="EMBL/GenBank/DDBJ databases">
        <authorList>
            <person name="Corre E."/>
            <person name="Pelletier E."/>
            <person name="Niang G."/>
            <person name="Scheremetjew M."/>
            <person name="Finn R."/>
            <person name="Kale V."/>
            <person name="Holt S."/>
            <person name="Cochrane G."/>
            <person name="Meng A."/>
            <person name="Brown T."/>
            <person name="Cohen L."/>
        </authorList>
    </citation>
    <scope>NUCLEOTIDE SEQUENCE</scope>
    <source>
        <strain evidence="4">CCMP 410</strain>
    </source>
</reference>
<dbReference type="AlphaFoldDB" id="A0A7S1V6R3"/>
<dbReference type="Gene3D" id="2.60.120.430">
    <property type="entry name" value="Galactose-binding lectin"/>
    <property type="match status" value="1"/>
</dbReference>
<keyword evidence="2" id="KW-0677">Repeat</keyword>
<feature type="signal peptide" evidence="3">
    <location>
        <begin position="1"/>
        <end position="30"/>
    </location>
</feature>
<feature type="chain" id="PRO_5030990716" description="Malectin domain-containing protein" evidence="3">
    <location>
        <begin position="31"/>
        <end position="602"/>
    </location>
</feature>
<dbReference type="Gene3D" id="2.120.10.80">
    <property type="entry name" value="Kelch-type beta propeller"/>
    <property type="match status" value="2"/>
</dbReference>